<organism evidence="1 2">
    <name type="scientific">Schizothecium vesticola</name>
    <dbReference type="NCBI Taxonomy" id="314040"/>
    <lineage>
        <taxon>Eukaryota</taxon>
        <taxon>Fungi</taxon>
        <taxon>Dikarya</taxon>
        <taxon>Ascomycota</taxon>
        <taxon>Pezizomycotina</taxon>
        <taxon>Sordariomycetes</taxon>
        <taxon>Sordariomycetidae</taxon>
        <taxon>Sordariales</taxon>
        <taxon>Schizotheciaceae</taxon>
        <taxon>Schizothecium</taxon>
    </lineage>
</organism>
<dbReference type="Proteomes" id="UP001172155">
    <property type="component" value="Unassembled WGS sequence"/>
</dbReference>
<comment type="caution">
    <text evidence="1">The sequence shown here is derived from an EMBL/GenBank/DDBJ whole genome shotgun (WGS) entry which is preliminary data.</text>
</comment>
<dbReference type="EMBL" id="JAUKUD010000004">
    <property type="protein sequence ID" value="KAK0746742.1"/>
    <property type="molecule type" value="Genomic_DNA"/>
</dbReference>
<evidence type="ECO:0000313" key="2">
    <source>
        <dbReference type="Proteomes" id="UP001172155"/>
    </source>
</evidence>
<protein>
    <submittedName>
        <fullName evidence="1">Uncharacterized protein</fullName>
    </submittedName>
</protein>
<sequence>MQVCTNLKHLYSSLQEHITLRRKSSPKQSQRPLQISQPFNFKKEPCTLPGLTESEIFALREKAAASRIAILPDYCPPSPSSHSRCSSPGSARSLVINTSTDEDFFATAPPIPARSARRAASMMVFRGDGGVGAGWSTTSLPAAGTAAGSSGCSTPVDLDELFHVGPVAAVSEVMAPVARGRGRAGWRSASGSPTRG</sequence>
<dbReference type="AlphaFoldDB" id="A0AA40EWB7"/>
<proteinExistence type="predicted"/>
<name>A0AA40EWB7_9PEZI</name>
<accession>A0AA40EWB7</accession>
<gene>
    <name evidence="1" type="ORF">B0T18DRAFT_429647</name>
</gene>
<reference evidence="1" key="1">
    <citation type="submission" date="2023-06" db="EMBL/GenBank/DDBJ databases">
        <title>Genome-scale phylogeny and comparative genomics of the fungal order Sordariales.</title>
        <authorList>
            <consortium name="Lawrence Berkeley National Laboratory"/>
            <person name="Hensen N."/>
            <person name="Bonometti L."/>
            <person name="Westerberg I."/>
            <person name="Brannstrom I.O."/>
            <person name="Guillou S."/>
            <person name="Cros-Aarteil S."/>
            <person name="Calhoun S."/>
            <person name="Haridas S."/>
            <person name="Kuo A."/>
            <person name="Mondo S."/>
            <person name="Pangilinan J."/>
            <person name="Riley R."/>
            <person name="LaButti K."/>
            <person name="Andreopoulos B."/>
            <person name="Lipzen A."/>
            <person name="Chen C."/>
            <person name="Yanf M."/>
            <person name="Daum C."/>
            <person name="Ng V."/>
            <person name="Clum A."/>
            <person name="Steindorff A."/>
            <person name="Ohm R."/>
            <person name="Martin F."/>
            <person name="Silar P."/>
            <person name="Natvig D."/>
            <person name="Lalanne C."/>
            <person name="Gautier V."/>
            <person name="Ament-velasquez S.L."/>
            <person name="Kruys A."/>
            <person name="Hutchinson M.I."/>
            <person name="Powell A.J."/>
            <person name="Barry K."/>
            <person name="Miller A.N."/>
            <person name="Grigoriev I.V."/>
            <person name="Debuchy R."/>
            <person name="Gladieux P."/>
            <person name="Thoren M.H."/>
            <person name="Johannesson H."/>
        </authorList>
    </citation>
    <scope>NUCLEOTIDE SEQUENCE</scope>
    <source>
        <strain evidence="1">SMH3187-1</strain>
    </source>
</reference>
<evidence type="ECO:0000313" key="1">
    <source>
        <dbReference type="EMBL" id="KAK0746742.1"/>
    </source>
</evidence>
<keyword evidence="2" id="KW-1185">Reference proteome</keyword>